<organism evidence="2 3">
    <name type="scientific">Aquimarina hainanensis</name>
    <dbReference type="NCBI Taxonomy" id="1578017"/>
    <lineage>
        <taxon>Bacteria</taxon>
        <taxon>Pseudomonadati</taxon>
        <taxon>Bacteroidota</taxon>
        <taxon>Flavobacteriia</taxon>
        <taxon>Flavobacteriales</taxon>
        <taxon>Flavobacteriaceae</taxon>
        <taxon>Aquimarina</taxon>
    </lineage>
</organism>
<evidence type="ECO:0000256" key="1">
    <source>
        <dbReference type="SAM" id="SignalP"/>
    </source>
</evidence>
<feature type="chain" id="PRO_5046676510" evidence="1">
    <location>
        <begin position="24"/>
        <end position="118"/>
    </location>
</feature>
<keyword evidence="3" id="KW-1185">Reference proteome</keyword>
<evidence type="ECO:0000313" key="2">
    <source>
        <dbReference type="EMBL" id="MFD2589729.1"/>
    </source>
</evidence>
<keyword evidence="1" id="KW-0732">Signal</keyword>
<name>A0ABW5N4B9_9FLAO</name>
<dbReference type="EMBL" id="JBHULX010000001">
    <property type="protein sequence ID" value="MFD2589729.1"/>
    <property type="molecule type" value="Genomic_DNA"/>
</dbReference>
<accession>A0ABW5N4B9</accession>
<comment type="caution">
    <text evidence="2">The sequence shown here is derived from an EMBL/GenBank/DDBJ whole genome shotgun (WGS) entry which is preliminary data.</text>
</comment>
<dbReference type="Proteomes" id="UP001597459">
    <property type="component" value="Unassembled WGS sequence"/>
</dbReference>
<dbReference type="RefSeq" id="WP_378258422.1">
    <property type="nucleotide sequence ID" value="NZ_JBHSJV010000001.1"/>
</dbReference>
<gene>
    <name evidence="2" type="ORF">ACFSTE_02735</name>
</gene>
<evidence type="ECO:0000313" key="3">
    <source>
        <dbReference type="Proteomes" id="UP001597459"/>
    </source>
</evidence>
<feature type="signal peptide" evidence="1">
    <location>
        <begin position="1"/>
        <end position="23"/>
    </location>
</feature>
<protein>
    <submittedName>
        <fullName evidence="2">Uncharacterized protein</fullName>
    </submittedName>
</protein>
<proteinExistence type="predicted"/>
<sequence>MKKSKNLVFVLIALFFCTLTVKAQESDQETETIIGVFDGFDGENFSFNYTTEEDEEDIMLFPNIKPELLKKYNLNDEKFMGKTFNITFITETETEIDEDGDEQEYDVRTIIGLELIDQ</sequence>
<reference evidence="3" key="1">
    <citation type="journal article" date="2019" name="Int. J. Syst. Evol. Microbiol.">
        <title>The Global Catalogue of Microorganisms (GCM) 10K type strain sequencing project: providing services to taxonomists for standard genome sequencing and annotation.</title>
        <authorList>
            <consortium name="The Broad Institute Genomics Platform"/>
            <consortium name="The Broad Institute Genome Sequencing Center for Infectious Disease"/>
            <person name="Wu L."/>
            <person name="Ma J."/>
        </authorList>
    </citation>
    <scope>NUCLEOTIDE SEQUENCE [LARGE SCALE GENOMIC DNA]</scope>
    <source>
        <strain evidence="3">KCTC 42423</strain>
    </source>
</reference>